<keyword evidence="6" id="KW-0812">Transmembrane</keyword>
<dbReference type="CDD" id="cd24003">
    <property type="entry name" value="ASKHA_NBD_GDA1_CD39_NTPase"/>
    <property type="match status" value="1"/>
</dbReference>
<dbReference type="PANTHER" id="PTHR11782">
    <property type="entry name" value="ADENOSINE/GUANOSINE DIPHOSPHATASE"/>
    <property type="match status" value="1"/>
</dbReference>
<feature type="transmembrane region" description="Helical" evidence="6">
    <location>
        <begin position="568"/>
        <end position="592"/>
    </location>
</feature>
<feature type="active site" description="Proton acceptor" evidence="3">
    <location>
        <position position="167"/>
    </location>
</feature>
<evidence type="ECO:0000256" key="2">
    <source>
        <dbReference type="ARBA" id="ARBA00022801"/>
    </source>
</evidence>
<dbReference type="Gene3D" id="3.30.420.40">
    <property type="match status" value="1"/>
</dbReference>
<protein>
    <submittedName>
        <fullName evidence="8">Nucleoside phosphatase family-domain-containing protein</fullName>
    </submittedName>
</protein>
<evidence type="ECO:0000256" key="7">
    <source>
        <dbReference type="SAM" id="SignalP"/>
    </source>
</evidence>
<dbReference type="GO" id="GO:0016020">
    <property type="term" value="C:membrane"/>
    <property type="evidence" value="ECO:0007669"/>
    <property type="project" value="TreeGrafter"/>
</dbReference>
<sequence>MVAWLLVQLTGCLLPLLVAAAHTSTLLDTTHINHGLLIDAGSGGSRLHVYRWKKRIFETLPPSVSHPLSHNSWTARLRPGISSFADDPEGVGESLQVLIDFAKEQLKKHKEDWHKMPIALGATAGMRQLPPAKRRAVMAAIRDYLHGPNCPFYFEDYFARVISGEEEGIFAWAGINFLRGNLLLESEGAGLAVSHETVGALDMGGASAQIAFFRSDQDIMSNLFKLQVGAQKHWNVYVHSFLYFGEAAMRLRLLQSLVDAYNGLHAHERSMLALGSLRAGAPPPNAVRMCEEDTGVCVPFAQHPLDRRTRNRFLRGSGDDGDDVDAEGPDVVGPAATANTTGLPHISIPCLPAGATGVFPAADGVMYAMTHQDMDASVRFDACREAILPLLNKHLNAWCEYAYNGECSMGGIYQPELPAAANRVFYAFSGFRRAFDMMNLPSERLTLAQYREGAREVCSLDMQALLDRNERAGKPLLPNLVRAACYTVTYMVTLLADGYGFKDDFELNVVAKIDGYKVGWPLGAMLYAINTLPWEYSGTAEGHHKKKRGSSKAALAVRGGASKEDGTVFGQLCTSALAIAMAVAAAAIGVAYGRRTSPHGYSAIGGLARAS</sequence>
<proteinExistence type="inferred from homology"/>
<evidence type="ECO:0000313" key="9">
    <source>
        <dbReference type="Proteomes" id="UP000664859"/>
    </source>
</evidence>
<dbReference type="AlphaFoldDB" id="A0A835Z3X5"/>
<dbReference type="PROSITE" id="PS01238">
    <property type="entry name" value="GDA1_CD39_NTPASE"/>
    <property type="match status" value="1"/>
</dbReference>
<evidence type="ECO:0000256" key="3">
    <source>
        <dbReference type="PIRSR" id="PIRSR600407-1"/>
    </source>
</evidence>
<name>A0A835Z3X5_9STRA</name>
<organism evidence="8 9">
    <name type="scientific">Tribonema minus</name>
    <dbReference type="NCBI Taxonomy" id="303371"/>
    <lineage>
        <taxon>Eukaryota</taxon>
        <taxon>Sar</taxon>
        <taxon>Stramenopiles</taxon>
        <taxon>Ochrophyta</taxon>
        <taxon>PX clade</taxon>
        <taxon>Xanthophyceae</taxon>
        <taxon>Tribonematales</taxon>
        <taxon>Tribonemataceae</taxon>
        <taxon>Tribonema</taxon>
    </lineage>
</organism>
<feature type="binding site" evidence="4">
    <location>
        <begin position="205"/>
        <end position="209"/>
    </location>
    <ligand>
        <name>ATP</name>
        <dbReference type="ChEBI" id="CHEBI:30616"/>
    </ligand>
</feature>
<dbReference type="EMBL" id="JAFCMP010000093">
    <property type="protein sequence ID" value="KAG5187142.1"/>
    <property type="molecule type" value="Genomic_DNA"/>
</dbReference>
<keyword evidence="6" id="KW-0472">Membrane</keyword>
<evidence type="ECO:0000256" key="5">
    <source>
        <dbReference type="SAM" id="MobiDB-lite"/>
    </source>
</evidence>
<keyword evidence="9" id="KW-1185">Reference proteome</keyword>
<evidence type="ECO:0000256" key="6">
    <source>
        <dbReference type="SAM" id="Phobius"/>
    </source>
</evidence>
<keyword evidence="2" id="KW-0378">Hydrolase</keyword>
<dbReference type="OrthoDB" id="6372431at2759"/>
<dbReference type="GO" id="GO:0017110">
    <property type="term" value="F:nucleoside diphosphate phosphatase activity"/>
    <property type="evidence" value="ECO:0007669"/>
    <property type="project" value="TreeGrafter"/>
</dbReference>
<dbReference type="InterPro" id="IPR000407">
    <property type="entry name" value="GDA1_CD39_NTPase"/>
</dbReference>
<keyword evidence="6" id="KW-1133">Transmembrane helix</keyword>
<dbReference type="Gene3D" id="3.30.420.150">
    <property type="entry name" value="Exopolyphosphatase. Domain 2"/>
    <property type="match status" value="1"/>
</dbReference>
<accession>A0A835Z3X5</accession>
<keyword evidence="4" id="KW-0547">Nucleotide-binding</keyword>
<keyword evidence="4" id="KW-0067">ATP-binding</keyword>
<feature type="signal peptide" evidence="7">
    <location>
        <begin position="1"/>
        <end position="20"/>
    </location>
</feature>
<feature type="region of interest" description="Disordered" evidence="5">
    <location>
        <begin position="309"/>
        <end position="332"/>
    </location>
</feature>
<dbReference type="PANTHER" id="PTHR11782:SF83">
    <property type="entry name" value="GUANOSINE-DIPHOSPHATASE"/>
    <property type="match status" value="1"/>
</dbReference>
<dbReference type="GO" id="GO:0009134">
    <property type="term" value="P:nucleoside diphosphate catabolic process"/>
    <property type="evidence" value="ECO:0007669"/>
    <property type="project" value="TreeGrafter"/>
</dbReference>
<comment type="similarity">
    <text evidence="1">Belongs to the GDA1/CD39 NTPase family.</text>
</comment>
<evidence type="ECO:0000313" key="8">
    <source>
        <dbReference type="EMBL" id="KAG5187142.1"/>
    </source>
</evidence>
<gene>
    <name evidence="8" type="ORF">JKP88DRAFT_207136</name>
</gene>
<reference evidence="8" key="1">
    <citation type="submission" date="2021-02" db="EMBL/GenBank/DDBJ databases">
        <title>First Annotated Genome of the Yellow-green Alga Tribonema minus.</title>
        <authorList>
            <person name="Mahan K.M."/>
        </authorList>
    </citation>
    <scope>NUCLEOTIDE SEQUENCE</scope>
    <source>
        <strain evidence="8">UTEX B ZZ1240</strain>
    </source>
</reference>
<keyword evidence="7" id="KW-0732">Signal</keyword>
<dbReference type="Proteomes" id="UP000664859">
    <property type="component" value="Unassembled WGS sequence"/>
</dbReference>
<dbReference type="Pfam" id="PF01150">
    <property type="entry name" value="GDA1_CD39"/>
    <property type="match status" value="1"/>
</dbReference>
<evidence type="ECO:0000256" key="4">
    <source>
        <dbReference type="PIRSR" id="PIRSR600407-2"/>
    </source>
</evidence>
<feature type="chain" id="PRO_5032803589" evidence="7">
    <location>
        <begin position="21"/>
        <end position="611"/>
    </location>
</feature>
<comment type="caution">
    <text evidence="8">The sequence shown here is derived from an EMBL/GenBank/DDBJ whole genome shotgun (WGS) entry which is preliminary data.</text>
</comment>
<dbReference type="GO" id="GO:0005524">
    <property type="term" value="F:ATP binding"/>
    <property type="evidence" value="ECO:0007669"/>
    <property type="project" value="UniProtKB-KW"/>
</dbReference>
<feature type="compositionally biased region" description="Acidic residues" evidence="5">
    <location>
        <begin position="319"/>
        <end position="328"/>
    </location>
</feature>
<evidence type="ECO:0000256" key="1">
    <source>
        <dbReference type="ARBA" id="ARBA00009283"/>
    </source>
</evidence>